<dbReference type="Gene3D" id="1.10.260.40">
    <property type="entry name" value="lambda repressor-like DNA-binding domains"/>
    <property type="match status" value="1"/>
</dbReference>
<reference evidence="3" key="1">
    <citation type="journal article" date="2019" name="Int. J. Syst. Evol. Microbiol.">
        <title>The Global Catalogue of Microorganisms (GCM) 10K type strain sequencing project: providing services to taxonomists for standard genome sequencing and annotation.</title>
        <authorList>
            <consortium name="The Broad Institute Genomics Platform"/>
            <consortium name="The Broad Institute Genome Sequencing Center for Infectious Disease"/>
            <person name="Wu L."/>
            <person name="Ma J."/>
        </authorList>
    </citation>
    <scope>NUCLEOTIDE SEQUENCE [LARGE SCALE GENOMIC DNA]</scope>
    <source>
        <strain evidence="3">XZYJ18</strain>
    </source>
</reference>
<dbReference type="InterPro" id="IPR043917">
    <property type="entry name" value="DUF5753"/>
</dbReference>
<protein>
    <submittedName>
        <fullName evidence="2">Scr1 family TA system antitoxin-like transcriptional regulator</fullName>
    </submittedName>
</protein>
<dbReference type="SUPFAM" id="SSF47413">
    <property type="entry name" value="lambda repressor-like DNA-binding domains"/>
    <property type="match status" value="1"/>
</dbReference>
<organism evidence="2 3">
    <name type="scientific">Nocardiopsis mangrovi</name>
    <dbReference type="NCBI Taxonomy" id="1179818"/>
    <lineage>
        <taxon>Bacteria</taxon>
        <taxon>Bacillati</taxon>
        <taxon>Actinomycetota</taxon>
        <taxon>Actinomycetes</taxon>
        <taxon>Streptosporangiales</taxon>
        <taxon>Nocardiopsidaceae</taxon>
        <taxon>Nocardiopsis</taxon>
    </lineage>
</organism>
<dbReference type="InterPro" id="IPR010982">
    <property type="entry name" value="Lambda_DNA-bd_dom_sf"/>
</dbReference>
<proteinExistence type="predicted"/>
<dbReference type="Pfam" id="PF13560">
    <property type="entry name" value="HTH_31"/>
    <property type="match status" value="1"/>
</dbReference>
<dbReference type="SMART" id="SM00530">
    <property type="entry name" value="HTH_XRE"/>
    <property type="match status" value="1"/>
</dbReference>
<dbReference type="PROSITE" id="PS50943">
    <property type="entry name" value="HTH_CROC1"/>
    <property type="match status" value="1"/>
</dbReference>
<sequence length="268" mass="30041">MPPSKRVAIRYGREVRTLREDAGLTQVSVARRVNLSKSTISDIERGKTTPSAKLRADLDGVFGGGRLAHLWKELTGSSREVWKYEIAEMLDGASAIYEYEVLVFPAYLQKEAYAQALIRYGAQWNTEEEVLEQAAERANRAEYIAESARPKIWLVLDETILLRRYGSAGIMREQVAHVIDLAERERITVQLVPAAEPKHPGNSGAFKLITTDHVADVLIAESIREGQVVTDAVDVANYRMQFASLQGVAMSPEESLSRLRDEMKRLEP</sequence>
<gene>
    <name evidence="2" type="ORF">ACFO4E_04455</name>
</gene>
<name>A0ABV9DQC3_9ACTN</name>
<feature type="domain" description="HTH cro/C1-type" evidence="1">
    <location>
        <begin position="15"/>
        <end position="70"/>
    </location>
</feature>
<dbReference type="InterPro" id="IPR001387">
    <property type="entry name" value="Cro/C1-type_HTH"/>
</dbReference>
<evidence type="ECO:0000313" key="2">
    <source>
        <dbReference type="EMBL" id="MFC4561104.1"/>
    </source>
</evidence>
<evidence type="ECO:0000259" key="1">
    <source>
        <dbReference type="PROSITE" id="PS50943"/>
    </source>
</evidence>
<keyword evidence="3" id="KW-1185">Reference proteome</keyword>
<comment type="caution">
    <text evidence="2">The sequence shown here is derived from an EMBL/GenBank/DDBJ whole genome shotgun (WGS) entry which is preliminary data.</text>
</comment>
<accession>A0ABV9DQC3</accession>
<dbReference type="CDD" id="cd00093">
    <property type="entry name" value="HTH_XRE"/>
    <property type="match status" value="1"/>
</dbReference>
<dbReference type="EMBL" id="JBHSFQ010000003">
    <property type="protein sequence ID" value="MFC4561104.1"/>
    <property type="molecule type" value="Genomic_DNA"/>
</dbReference>
<dbReference type="Proteomes" id="UP001595923">
    <property type="component" value="Unassembled WGS sequence"/>
</dbReference>
<dbReference type="Pfam" id="PF19054">
    <property type="entry name" value="DUF5753"/>
    <property type="match status" value="1"/>
</dbReference>
<evidence type="ECO:0000313" key="3">
    <source>
        <dbReference type="Proteomes" id="UP001595923"/>
    </source>
</evidence>
<dbReference type="RefSeq" id="WP_378571725.1">
    <property type="nucleotide sequence ID" value="NZ_JBHSFQ010000003.1"/>
</dbReference>